<evidence type="ECO:0000256" key="5">
    <source>
        <dbReference type="ARBA" id="ARBA00023136"/>
    </source>
</evidence>
<accession>A0ABU7JR22</accession>
<evidence type="ECO:0000259" key="7">
    <source>
        <dbReference type="PROSITE" id="PS50850"/>
    </source>
</evidence>
<feature type="transmembrane region" description="Helical" evidence="6">
    <location>
        <begin position="51"/>
        <end position="68"/>
    </location>
</feature>
<feature type="transmembrane region" description="Helical" evidence="6">
    <location>
        <begin position="270"/>
        <end position="300"/>
    </location>
</feature>
<feature type="domain" description="Major facilitator superfamily (MFS) profile" evidence="7">
    <location>
        <begin position="9"/>
        <end position="377"/>
    </location>
</feature>
<sequence length="387" mass="38676">MTGLRARLPHAALYAGGFLGPFGGSVVISMLPEIGADTGVTAGTAATTVTAYLGVFAAAMLFSGTLGARWGRARTVRTAYLAYAVVSIAAALAPTLQLLLGARMLQGAANAFTTPLLLAALAGLVPRVRLGRALGLFGAMQAAGQAVAPLIGGIAAEFSWRWAFVVLAAAALVLAAIGLPDTLRSDTTDDTTARLRDALTPRVLRIGLVALLGWGALGGLGFLLAFRAEDTFGLTPAQRGALLTAFGVAGILTSRHVGMLIDRIGARRTVLLGALSGAALVVTVGTVPSIAVVAGAWFLAGLASQCILVGVNTAVLGDPGGNRGGAVSVVQSFRFGGGAAAPLVVTPVYTADPAAAFVVPAVLLAILAPLAMPGPVKPGGTPGSTRT</sequence>
<proteinExistence type="predicted"/>
<keyword evidence="3 6" id="KW-0812">Transmembrane</keyword>
<feature type="transmembrane region" description="Helical" evidence="6">
    <location>
        <begin position="203"/>
        <end position="228"/>
    </location>
</feature>
<keyword evidence="4 6" id="KW-1133">Transmembrane helix</keyword>
<organism evidence="8 9">
    <name type="scientific">Rhodococcus chondri</name>
    <dbReference type="NCBI Taxonomy" id="3065941"/>
    <lineage>
        <taxon>Bacteria</taxon>
        <taxon>Bacillati</taxon>
        <taxon>Actinomycetota</taxon>
        <taxon>Actinomycetes</taxon>
        <taxon>Mycobacteriales</taxon>
        <taxon>Nocardiaceae</taxon>
        <taxon>Rhodococcus</taxon>
    </lineage>
</organism>
<evidence type="ECO:0000256" key="3">
    <source>
        <dbReference type="ARBA" id="ARBA00022692"/>
    </source>
</evidence>
<dbReference type="SUPFAM" id="SSF103473">
    <property type="entry name" value="MFS general substrate transporter"/>
    <property type="match status" value="1"/>
</dbReference>
<evidence type="ECO:0000313" key="8">
    <source>
        <dbReference type="EMBL" id="MEE2032481.1"/>
    </source>
</evidence>
<keyword evidence="5 6" id="KW-0472">Membrane</keyword>
<feature type="transmembrane region" description="Helical" evidence="6">
    <location>
        <begin position="133"/>
        <end position="156"/>
    </location>
</feature>
<dbReference type="InterPro" id="IPR011701">
    <property type="entry name" value="MFS"/>
</dbReference>
<evidence type="ECO:0000256" key="1">
    <source>
        <dbReference type="ARBA" id="ARBA00004651"/>
    </source>
</evidence>
<dbReference type="RefSeq" id="WP_330151900.1">
    <property type="nucleotide sequence ID" value="NZ_JAUZMZ010000045.1"/>
</dbReference>
<feature type="transmembrane region" description="Helical" evidence="6">
    <location>
        <begin position="108"/>
        <end position="126"/>
    </location>
</feature>
<comment type="subcellular location">
    <subcellularLocation>
        <location evidence="1">Cell membrane</location>
        <topology evidence="1">Multi-pass membrane protein</topology>
    </subcellularLocation>
</comment>
<gene>
    <name evidence="8" type="ORF">Q8814_10225</name>
</gene>
<evidence type="ECO:0000256" key="4">
    <source>
        <dbReference type="ARBA" id="ARBA00022989"/>
    </source>
</evidence>
<evidence type="ECO:0000256" key="2">
    <source>
        <dbReference type="ARBA" id="ARBA00022475"/>
    </source>
</evidence>
<dbReference type="PANTHER" id="PTHR43124">
    <property type="entry name" value="PURINE EFFLUX PUMP PBUE"/>
    <property type="match status" value="1"/>
</dbReference>
<feature type="transmembrane region" description="Helical" evidence="6">
    <location>
        <begin position="162"/>
        <end position="183"/>
    </location>
</feature>
<dbReference type="EMBL" id="JAUZMZ010000045">
    <property type="protein sequence ID" value="MEE2032481.1"/>
    <property type="molecule type" value="Genomic_DNA"/>
</dbReference>
<dbReference type="PANTHER" id="PTHR43124:SF3">
    <property type="entry name" value="CHLORAMPHENICOL EFFLUX PUMP RV0191"/>
    <property type="match status" value="1"/>
</dbReference>
<keyword evidence="2" id="KW-1003">Cell membrane</keyword>
<dbReference type="PROSITE" id="PS50850">
    <property type="entry name" value="MFS"/>
    <property type="match status" value="1"/>
</dbReference>
<dbReference type="InterPro" id="IPR050189">
    <property type="entry name" value="MFS_Efflux_Transporters"/>
</dbReference>
<dbReference type="Gene3D" id="1.20.1250.20">
    <property type="entry name" value="MFS general substrate transporter like domains"/>
    <property type="match status" value="2"/>
</dbReference>
<feature type="transmembrane region" description="Helical" evidence="6">
    <location>
        <begin position="80"/>
        <end position="102"/>
    </location>
</feature>
<keyword evidence="9" id="KW-1185">Reference proteome</keyword>
<comment type="caution">
    <text evidence="8">The sequence shown here is derived from an EMBL/GenBank/DDBJ whole genome shotgun (WGS) entry which is preliminary data.</text>
</comment>
<name>A0ABU7JR22_9NOCA</name>
<dbReference type="PRINTS" id="PR01036">
    <property type="entry name" value="TCRTETB"/>
</dbReference>
<dbReference type="Pfam" id="PF07690">
    <property type="entry name" value="MFS_1"/>
    <property type="match status" value="1"/>
</dbReference>
<feature type="transmembrane region" description="Helical" evidence="6">
    <location>
        <begin position="12"/>
        <end position="31"/>
    </location>
</feature>
<protein>
    <submittedName>
        <fullName evidence="8">MFS transporter</fullName>
    </submittedName>
</protein>
<evidence type="ECO:0000313" key="9">
    <source>
        <dbReference type="Proteomes" id="UP001331936"/>
    </source>
</evidence>
<reference evidence="8 9" key="1">
    <citation type="submission" date="2023-08" db="EMBL/GenBank/DDBJ databases">
        <authorList>
            <person name="Girao M."/>
            <person name="Carvalho M.F."/>
        </authorList>
    </citation>
    <scope>NUCLEOTIDE SEQUENCE [LARGE SCALE GENOMIC DNA]</scope>
    <source>
        <strain evidence="8 9">CC-R104</strain>
    </source>
</reference>
<dbReference type="Proteomes" id="UP001331936">
    <property type="component" value="Unassembled WGS sequence"/>
</dbReference>
<feature type="transmembrane region" description="Helical" evidence="6">
    <location>
        <begin position="354"/>
        <end position="372"/>
    </location>
</feature>
<dbReference type="InterPro" id="IPR036259">
    <property type="entry name" value="MFS_trans_sf"/>
</dbReference>
<feature type="transmembrane region" description="Helical" evidence="6">
    <location>
        <begin position="240"/>
        <end position="258"/>
    </location>
</feature>
<dbReference type="InterPro" id="IPR020846">
    <property type="entry name" value="MFS_dom"/>
</dbReference>
<evidence type="ECO:0000256" key="6">
    <source>
        <dbReference type="SAM" id="Phobius"/>
    </source>
</evidence>